<gene>
    <name evidence="2" type="ORF">NYR54_11875</name>
</gene>
<evidence type="ECO:0000256" key="1">
    <source>
        <dbReference type="SAM" id="SignalP"/>
    </source>
</evidence>
<comment type="caution">
    <text evidence="2">The sequence shown here is derived from an EMBL/GenBank/DDBJ whole genome shotgun (WGS) entry which is preliminary data.</text>
</comment>
<proteinExistence type="predicted"/>
<keyword evidence="1" id="KW-0732">Signal</keyword>
<dbReference type="Proteomes" id="UP001149009">
    <property type="component" value="Unassembled WGS sequence"/>
</dbReference>
<evidence type="ECO:0000313" key="3">
    <source>
        <dbReference type="Proteomes" id="UP001149009"/>
    </source>
</evidence>
<organism evidence="2 3">
    <name type="scientific">Chelativorans petroleitrophicus</name>
    <dbReference type="NCBI Taxonomy" id="2975484"/>
    <lineage>
        <taxon>Bacteria</taxon>
        <taxon>Pseudomonadati</taxon>
        <taxon>Pseudomonadota</taxon>
        <taxon>Alphaproteobacteria</taxon>
        <taxon>Hyphomicrobiales</taxon>
        <taxon>Phyllobacteriaceae</taxon>
        <taxon>Chelativorans</taxon>
    </lineage>
</organism>
<dbReference type="PROSITE" id="PS51257">
    <property type="entry name" value="PROKAR_LIPOPROTEIN"/>
    <property type="match status" value="1"/>
</dbReference>
<dbReference type="EMBL" id="JAODNV010000012">
    <property type="protein sequence ID" value="MCT8990980.1"/>
    <property type="molecule type" value="Genomic_DNA"/>
</dbReference>
<sequence>MNGSRALVAAPLAALMMLALGACKATVPASRPSSGKSASLQAMEQVAMAAHRCWFASADKAFSAYRMANELNSFSGRPRFLVVPSGDYEGLPLLVVQAEGESRRIEFFGPLLEGSLGPRITADLQRWQRGDTSCTQGV</sequence>
<feature type="signal peptide" evidence="1">
    <location>
        <begin position="1"/>
        <end position="21"/>
    </location>
</feature>
<keyword evidence="3" id="KW-1185">Reference proteome</keyword>
<feature type="chain" id="PRO_5040719117" description="Lipoprotein" evidence="1">
    <location>
        <begin position="22"/>
        <end position="138"/>
    </location>
</feature>
<name>A0A9X3AZZ8_9HYPH</name>
<accession>A0A9X3AZZ8</accession>
<evidence type="ECO:0000313" key="2">
    <source>
        <dbReference type="EMBL" id="MCT8990980.1"/>
    </source>
</evidence>
<evidence type="ECO:0008006" key="4">
    <source>
        <dbReference type="Google" id="ProtNLM"/>
    </source>
</evidence>
<reference evidence="2" key="1">
    <citation type="submission" date="2022-08" db="EMBL/GenBank/DDBJ databases">
        <title>Chelativorans sichuanense sp. nov., a paraffin oil-degrading bacterium isolated from a mixture of oil-based drill cuttings and paddy soil.</title>
        <authorList>
            <person name="Yu J."/>
            <person name="Liu H."/>
            <person name="Chen Q."/>
        </authorList>
    </citation>
    <scope>NUCLEOTIDE SEQUENCE</scope>
    <source>
        <strain evidence="2">SCAU 2101</strain>
    </source>
</reference>
<dbReference type="AlphaFoldDB" id="A0A9X3AZZ8"/>
<dbReference type="RefSeq" id="WP_261515877.1">
    <property type="nucleotide sequence ID" value="NZ_JAODNV010000012.1"/>
</dbReference>
<protein>
    <recommendedName>
        <fullName evidence="4">Lipoprotein</fullName>
    </recommendedName>
</protein>